<reference evidence="2" key="2">
    <citation type="journal article" date="2015" name="Data Brief">
        <title>Shoot transcriptome of the giant reed, Arundo donax.</title>
        <authorList>
            <person name="Barrero R.A."/>
            <person name="Guerrero F.D."/>
            <person name="Moolhuijzen P."/>
            <person name="Goolsby J.A."/>
            <person name="Tidwell J."/>
            <person name="Bellgard S.E."/>
            <person name="Bellgard M.I."/>
        </authorList>
    </citation>
    <scope>NUCLEOTIDE SEQUENCE</scope>
    <source>
        <tissue evidence="2">Shoot tissue taken approximately 20 cm above the soil surface</tissue>
    </source>
</reference>
<feature type="region of interest" description="Disordered" evidence="1">
    <location>
        <begin position="38"/>
        <end position="103"/>
    </location>
</feature>
<accession>A0A0A9CX19</accession>
<protein>
    <submittedName>
        <fullName evidence="2">Uncharacterized protein</fullName>
    </submittedName>
</protein>
<reference evidence="2" key="1">
    <citation type="submission" date="2014-09" db="EMBL/GenBank/DDBJ databases">
        <authorList>
            <person name="Magalhaes I.L.F."/>
            <person name="Oliveira U."/>
            <person name="Santos F.R."/>
            <person name="Vidigal T.H.D.A."/>
            <person name="Brescovit A.D."/>
            <person name="Santos A.J."/>
        </authorList>
    </citation>
    <scope>NUCLEOTIDE SEQUENCE</scope>
    <source>
        <tissue evidence="2">Shoot tissue taken approximately 20 cm above the soil surface</tissue>
    </source>
</reference>
<feature type="compositionally biased region" description="Basic residues" evidence="1">
    <location>
        <begin position="68"/>
        <end position="80"/>
    </location>
</feature>
<name>A0A0A9CX19_ARUDO</name>
<organism evidence="2">
    <name type="scientific">Arundo donax</name>
    <name type="common">Giant reed</name>
    <name type="synonym">Donax arundinaceus</name>
    <dbReference type="NCBI Taxonomy" id="35708"/>
    <lineage>
        <taxon>Eukaryota</taxon>
        <taxon>Viridiplantae</taxon>
        <taxon>Streptophyta</taxon>
        <taxon>Embryophyta</taxon>
        <taxon>Tracheophyta</taxon>
        <taxon>Spermatophyta</taxon>
        <taxon>Magnoliopsida</taxon>
        <taxon>Liliopsida</taxon>
        <taxon>Poales</taxon>
        <taxon>Poaceae</taxon>
        <taxon>PACMAD clade</taxon>
        <taxon>Arundinoideae</taxon>
        <taxon>Arundineae</taxon>
        <taxon>Arundo</taxon>
    </lineage>
</organism>
<dbReference type="EMBL" id="GBRH01218912">
    <property type="protein sequence ID" value="JAD78983.1"/>
    <property type="molecule type" value="Transcribed_RNA"/>
</dbReference>
<evidence type="ECO:0000256" key="1">
    <source>
        <dbReference type="SAM" id="MobiDB-lite"/>
    </source>
</evidence>
<evidence type="ECO:0000313" key="2">
    <source>
        <dbReference type="EMBL" id="JAD78983.1"/>
    </source>
</evidence>
<dbReference type="AlphaFoldDB" id="A0A0A9CX19"/>
<proteinExistence type="predicted"/>
<sequence>MVVQVPPRRVGVTTANAAGAEVVGSVVPQRAELIVSRGAGRRSRRGRRGEEAREATAACGQAVGGGRWRGRGGGARRRATGARVELRRVHRARRTGVQGNRRQ</sequence>